<dbReference type="EMBL" id="CADIJX010000002">
    <property type="protein sequence ID" value="CAB3634920.1"/>
    <property type="molecule type" value="Genomic_DNA"/>
</dbReference>
<accession>A0A6S6YPG7</accession>
<organism evidence="1 2">
    <name type="scientific">Achromobacter pestifer</name>
    <dbReference type="NCBI Taxonomy" id="1353889"/>
    <lineage>
        <taxon>Bacteria</taxon>
        <taxon>Pseudomonadati</taxon>
        <taxon>Pseudomonadota</taxon>
        <taxon>Betaproteobacteria</taxon>
        <taxon>Burkholderiales</taxon>
        <taxon>Alcaligenaceae</taxon>
        <taxon>Achromobacter</taxon>
    </lineage>
</organism>
<dbReference type="Proteomes" id="UP000494108">
    <property type="component" value="Unassembled WGS sequence"/>
</dbReference>
<dbReference type="AlphaFoldDB" id="A0A6S6YPG7"/>
<gene>
    <name evidence="1" type="ORF">LMG3431_01441</name>
</gene>
<keyword evidence="2" id="KW-1185">Reference proteome</keyword>
<protein>
    <submittedName>
        <fullName evidence="1">Uncharacterized protein</fullName>
    </submittedName>
</protein>
<evidence type="ECO:0000313" key="2">
    <source>
        <dbReference type="Proteomes" id="UP000494108"/>
    </source>
</evidence>
<name>A0A6S6YPG7_9BURK</name>
<proteinExistence type="predicted"/>
<sequence length="57" mass="6308">MMALTILKDGKPAGDVGLYLGVPAHAVFVSMDDLNYVHAHAMGGWRFERQPRLKRVA</sequence>
<reference evidence="1 2" key="1">
    <citation type="submission" date="2020-04" db="EMBL/GenBank/DDBJ databases">
        <authorList>
            <person name="De Canck E."/>
        </authorList>
    </citation>
    <scope>NUCLEOTIDE SEQUENCE [LARGE SCALE GENOMIC DNA]</scope>
    <source>
        <strain evidence="1 2">LMG 3431</strain>
    </source>
</reference>
<evidence type="ECO:0000313" key="1">
    <source>
        <dbReference type="EMBL" id="CAB3634920.1"/>
    </source>
</evidence>